<keyword evidence="3" id="KW-1185">Reference proteome</keyword>
<evidence type="ECO:0000313" key="3">
    <source>
        <dbReference type="Proteomes" id="UP000568839"/>
    </source>
</evidence>
<comment type="caution">
    <text evidence="2">The sequence shown here is derived from an EMBL/GenBank/DDBJ whole genome shotgun (WGS) entry which is preliminary data.</text>
</comment>
<protein>
    <submittedName>
        <fullName evidence="2">Uncharacterized protein</fullName>
    </submittedName>
</protein>
<reference evidence="2 3" key="1">
    <citation type="submission" date="2020-08" db="EMBL/GenBank/DDBJ databases">
        <title>Genomic Encyclopedia of Type Strains, Phase IV (KMG-IV): sequencing the most valuable type-strain genomes for metagenomic binning, comparative biology and taxonomic classification.</title>
        <authorList>
            <person name="Goeker M."/>
        </authorList>
    </citation>
    <scope>NUCLEOTIDE SEQUENCE [LARGE SCALE GENOMIC DNA]</scope>
    <source>
        <strain evidence="2 3">DSM 21769</strain>
    </source>
</reference>
<dbReference type="EMBL" id="JACHHJ010000002">
    <property type="protein sequence ID" value="MBB6450054.1"/>
    <property type="molecule type" value="Genomic_DNA"/>
</dbReference>
<name>A0A841PQF4_9BACL</name>
<sequence>MLGDRGGRRLSPDQYNNYIEEKEKIDRYVNEGYRITDVSEDLSGALLTLMDKRGKSETRVKQPLGKQNFANGHRHGHR</sequence>
<feature type="region of interest" description="Disordered" evidence="1">
    <location>
        <begin position="54"/>
        <end position="78"/>
    </location>
</feature>
<dbReference type="AlphaFoldDB" id="A0A841PQF4"/>
<organism evidence="2 3">
    <name type="scientific">Geomicrobium halophilum</name>
    <dbReference type="NCBI Taxonomy" id="549000"/>
    <lineage>
        <taxon>Bacteria</taxon>
        <taxon>Bacillati</taxon>
        <taxon>Bacillota</taxon>
        <taxon>Bacilli</taxon>
        <taxon>Bacillales</taxon>
        <taxon>Geomicrobium</taxon>
    </lineage>
</organism>
<dbReference type="Proteomes" id="UP000568839">
    <property type="component" value="Unassembled WGS sequence"/>
</dbReference>
<accession>A0A841PQF4</accession>
<proteinExistence type="predicted"/>
<evidence type="ECO:0000313" key="2">
    <source>
        <dbReference type="EMBL" id="MBB6450054.1"/>
    </source>
</evidence>
<evidence type="ECO:0000256" key="1">
    <source>
        <dbReference type="SAM" id="MobiDB-lite"/>
    </source>
</evidence>
<gene>
    <name evidence="2" type="ORF">HNR44_002032</name>
</gene>